<dbReference type="Proteomes" id="UP000570517">
    <property type="component" value="Unassembled WGS sequence"/>
</dbReference>
<sequence>MSDGAGRLTINGDRAVLNFERRLPFPIDAVWAAITDPAQRRQWFGETTIDAREGGVIDMVPDGPPLPPDGKRMTGRILVWDPPHVFEHEWKQPIAEDGVVRYELRPDGPGTLLRFSHRGLGVRTGGGFRGGTHAYLDRLECFLAGEPIPDWLIRRQQIDRSHNGGESQ</sequence>
<dbReference type="EMBL" id="JABFYL010000039">
    <property type="protein sequence ID" value="NVN51853.1"/>
    <property type="molecule type" value="Genomic_DNA"/>
</dbReference>
<keyword evidence="4" id="KW-1185">Reference proteome</keyword>
<dbReference type="Pfam" id="PF08327">
    <property type="entry name" value="AHSA1"/>
    <property type="match status" value="1"/>
</dbReference>
<name>A0A850PTQ4_9MYCO</name>
<evidence type="ECO:0000313" key="4">
    <source>
        <dbReference type="Proteomes" id="UP000570517"/>
    </source>
</evidence>
<evidence type="ECO:0000259" key="2">
    <source>
        <dbReference type="Pfam" id="PF08327"/>
    </source>
</evidence>
<evidence type="ECO:0000313" key="3">
    <source>
        <dbReference type="EMBL" id="NVN51853.1"/>
    </source>
</evidence>
<gene>
    <name evidence="3" type="ORF">HLY00_1843</name>
</gene>
<dbReference type="CDD" id="cd08899">
    <property type="entry name" value="SRPBCC_CalC_Aha1-like_6"/>
    <property type="match status" value="1"/>
</dbReference>
<reference evidence="3 4" key="1">
    <citation type="submission" date="2020-05" db="EMBL/GenBank/DDBJ databases">
        <title>Draft genome sequence of Mycobacterium hippocampi DL, isolated from European seabass, Dicentrarchus labrax, reared in fish farms.</title>
        <authorList>
            <person name="Stathopoulou P."/>
            <person name="Asimakis E."/>
            <person name="Tzokas K."/>
            <person name="Batargias C."/>
            <person name="Tsiamis G."/>
        </authorList>
    </citation>
    <scope>NUCLEOTIDE SEQUENCE [LARGE SCALE GENOMIC DNA]</scope>
    <source>
        <strain evidence="3 4">DL</strain>
    </source>
</reference>
<comment type="similarity">
    <text evidence="1">Belongs to the AHA1 family.</text>
</comment>
<dbReference type="InterPro" id="IPR023393">
    <property type="entry name" value="START-like_dom_sf"/>
</dbReference>
<accession>A0A850PTQ4</accession>
<evidence type="ECO:0000256" key="1">
    <source>
        <dbReference type="ARBA" id="ARBA00006817"/>
    </source>
</evidence>
<dbReference type="RefSeq" id="WP_178360122.1">
    <property type="nucleotide sequence ID" value="NZ_JABFYL010000039.1"/>
</dbReference>
<dbReference type="InterPro" id="IPR013538">
    <property type="entry name" value="ASHA1/2-like_C"/>
</dbReference>
<feature type="domain" description="Activator of Hsp90 ATPase homologue 1/2-like C-terminal" evidence="2">
    <location>
        <begin position="25"/>
        <end position="141"/>
    </location>
</feature>
<comment type="caution">
    <text evidence="3">The sequence shown here is derived from an EMBL/GenBank/DDBJ whole genome shotgun (WGS) entry which is preliminary data.</text>
</comment>
<organism evidence="3 4">
    <name type="scientific">Mycolicibacterium hippocampi</name>
    <dbReference type="NCBI Taxonomy" id="659824"/>
    <lineage>
        <taxon>Bacteria</taxon>
        <taxon>Bacillati</taxon>
        <taxon>Actinomycetota</taxon>
        <taxon>Actinomycetes</taxon>
        <taxon>Mycobacteriales</taxon>
        <taxon>Mycobacteriaceae</taxon>
        <taxon>Mycolicibacterium</taxon>
    </lineage>
</organism>
<proteinExistence type="inferred from homology"/>
<dbReference type="SUPFAM" id="SSF55961">
    <property type="entry name" value="Bet v1-like"/>
    <property type="match status" value="1"/>
</dbReference>
<dbReference type="Gene3D" id="3.30.530.20">
    <property type="match status" value="1"/>
</dbReference>
<protein>
    <submittedName>
        <fullName evidence="3">Ligand-binding SRPBCC domain protein family</fullName>
    </submittedName>
</protein>
<dbReference type="AlphaFoldDB" id="A0A850PTQ4"/>